<keyword evidence="3" id="KW-1185">Reference proteome</keyword>
<reference evidence="2" key="1">
    <citation type="journal article" date="2023" name="G3 (Bethesda)">
        <title>A reference genome for the long-term kleptoplast-retaining sea slug Elysia crispata morphotype clarki.</title>
        <authorList>
            <person name="Eastman K.E."/>
            <person name="Pendleton A.L."/>
            <person name="Shaikh M.A."/>
            <person name="Suttiyut T."/>
            <person name="Ogas R."/>
            <person name="Tomko P."/>
            <person name="Gavelis G."/>
            <person name="Widhalm J.R."/>
            <person name="Wisecaver J.H."/>
        </authorList>
    </citation>
    <scope>NUCLEOTIDE SEQUENCE</scope>
    <source>
        <strain evidence="2">ECLA1</strain>
    </source>
</reference>
<name>A0AAE1CNY4_9GAST</name>
<dbReference type="EMBL" id="JAWDGP010007341">
    <property type="protein sequence ID" value="KAK3724638.1"/>
    <property type="molecule type" value="Genomic_DNA"/>
</dbReference>
<feature type="compositionally biased region" description="Basic and acidic residues" evidence="1">
    <location>
        <begin position="93"/>
        <end position="111"/>
    </location>
</feature>
<proteinExistence type="predicted"/>
<gene>
    <name evidence="2" type="ORF">RRG08_041122</name>
</gene>
<evidence type="ECO:0000256" key="1">
    <source>
        <dbReference type="SAM" id="MobiDB-lite"/>
    </source>
</evidence>
<evidence type="ECO:0000313" key="3">
    <source>
        <dbReference type="Proteomes" id="UP001283361"/>
    </source>
</evidence>
<organism evidence="2 3">
    <name type="scientific">Elysia crispata</name>
    <name type="common">lettuce slug</name>
    <dbReference type="NCBI Taxonomy" id="231223"/>
    <lineage>
        <taxon>Eukaryota</taxon>
        <taxon>Metazoa</taxon>
        <taxon>Spiralia</taxon>
        <taxon>Lophotrochozoa</taxon>
        <taxon>Mollusca</taxon>
        <taxon>Gastropoda</taxon>
        <taxon>Heterobranchia</taxon>
        <taxon>Euthyneura</taxon>
        <taxon>Panpulmonata</taxon>
        <taxon>Sacoglossa</taxon>
        <taxon>Placobranchoidea</taxon>
        <taxon>Plakobranchidae</taxon>
        <taxon>Elysia</taxon>
    </lineage>
</organism>
<dbReference type="AlphaFoldDB" id="A0AAE1CNY4"/>
<accession>A0AAE1CNY4</accession>
<protein>
    <submittedName>
        <fullName evidence="2">Uncharacterized protein</fullName>
    </submittedName>
</protein>
<comment type="caution">
    <text evidence="2">The sequence shown here is derived from an EMBL/GenBank/DDBJ whole genome shotgun (WGS) entry which is preliminary data.</text>
</comment>
<sequence>MYLDNVRSACGGGVTVNRGWDGGRIENQPGRILYALPSAEPRLNGWKFSKLIHPQIWGSPSSVPRVSSLRKTPHGCLTVACLLSVITPQGKARPGEREGSGEATRSEEKERKSHTRWMKRREEKGSKYFLWTKRRSCKTSRWPCERPDSIRVLNGQRRNSKHLFRLGSIEFAPSRLVHNQIQFSAVLCALTTHIFIDWSSSIALLDSCRRYKREGKNETQRSRQTPRHTGNQ</sequence>
<dbReference type="Proteomes" id="UP001283361">
    <property type="component" value="Unassembled WGS sequence"/>
</dbReference>
<evidence type="ECO:0000313" key="2">
    <source>
        <dbReference type="EMBL" id="KAK3724638.1"/>
    </source>
</evidence>
<feature type="region of interest" description="Disordered" evidence="1">
    <location>
        <begin position="90"/>
        <end position="118"/>
    </location>
</feature>